<reference evidence="5 6" key="1">
    <citation type="submission" date="2019-10" db="EMBL/GenBank/DDBJ databases">
        <title>Genome Sequence of Micromonospora terminaliae DSM 101760.</title>
        <authorList>
            <person name="Guo L."/>
        </authorList>
    </citation>
    <scope>NUCLEOTIDE SEQUENCE [LARGE SCALE GENOMIC DNA]</scope>
    <source>
        <strain evidence="5 6">DSM 101760</strain>
    </source>
</reference>
<dbReference type="GO" id="GO:0007163">
    <property type="term" value="P:establishment or maintenance of cell polarity"/>
    <property type="evidence" value="ECO:0007669"/>
    <property type="project" value="TreeGrafter"/>
</dbReference>
<evidence type="ECO:0000256" key="1">
    <source>
        <dbReference type="SAM" id="MobiDB-lite"/>
    </source>
</evidence>
<dbReference type="CDD" id="cd00146">
    <property type="entry name" value="PKD"/>
    <property type="match status" value="1"/>
</dbReference>
<evidence type="ECO:0000313" key="4">
    <source>
        <dbReference type="EMBL" id="NES26071.1"/>
    </source>
</evidence>
<dbReference type="Gene3D" id="2.160.20.10">
    <property type="entry name" value="Single-stranded right-handed beta-helix, Pectin lyase-like"/>
    <property type="match status" value="1"/>
</dbReference>
<evidence type="ECO:0000313" key="5">
    <source>
        <dbReference type="EMBL" id="QGL50272.1"/>
    </source>
</evidence>
<protein>
    <submittedName>
        <fullName evidence="4">PKD domain-containing protein</fullName>
    </submittedName>
</protein>
<feature type="region of interest" description="Disordered" evidence="1">
    <location>
        <begin position="402"/>
        <end position="425"/>
    </location>
</feature>
<dbReference type="InterPro" id="IPR008999">
    <property type="entry name" value="Actin-crosslinking"/>
</dbReference>
<dbReference type="Proteomes" id="UP000477779">
    <property type="component" value="Unassembled WGS sequence"/>
</dbReference>
<dbReference type="InterPro" id="IPR010431">
    <property type="entry name" value="Fascin"/>
</dbReference>
<dbReference type="SMART" id="SM00710">
    <property type="entry name" value="PbH1"/>
    <property type="match status" value="4"/>
</dbReference>
<dbReference type="InterPro" id="IPR006626">
    <property type="entry name" value="PbH1"/>
</dbReference>
<feature type="signal peptide" evidence="2">
    <location>
        <begin position="1"/>
        <end position="28"/>
    </location>
</feature>
<dbReference type="EMBL" id="CP045309">
    <property type="protein sequence ID" value="QGL50272.1"/>
    <property type="molecule type" value="Genomic_DNA"/>
</dbReference>
<dbReference type="SUPFAM" id="SSF50405">
    <property type="entry name" value="Actin-crosslinking proteins"/>
    <property type="match status" value="2"/>
</dbReference>
<gene>
    <name evidence="4" type="ORF">G3561_00655</name>
    <name evidence="5" type="ORF">GCE86_26580</name>
</gene>
<dbReference type="GO" id="GO:0005975">
    <property type="term" value="P:carbohydrate metabolic process"/>
    <property type="evidence" value="ECO:0007669"/>
    <property type="project" value="UniProtKB-ARBA"/>
</dbReference>
<evidence type="ECO:0000256" key="2">
    <source>
        <dbReference type="SAM" id="SignalP"/>
    </source>
</evidence>
<dbReference type="GO" id="GO:0051017">
    <property type="term" value="P:actin filament bundle assembly"/>
    <property type="evidence" value="ECO:0007669"/>
    <property type="project" value="TreeGrafter"/>
</dbReference>
<name>A0AAJ3DHG7_9ACTN</name>
<feature type="domain" description="PKD" evidence="3">
    <location>
        <begin position="459"/>
        <end position="519"/>
    </location>
</feature>
<dbReference type="Gene3D" id="2.80.10.50">
    <property type="match status" value="2"/>
</dbReference>
<dbReference type="PANTHER" id="PTHR10551">
    <property type="entry name" value="FASCIN"/>
    <property type="match status" value="1"/>
</dbReference>
<dbReference type="InterPro" id="IPR039448">
    <property type="entry name" value="Beta_helix"/>
</dbReference>
<feature type="chain" id="PRO_5042611006" evidence="2">
    <location>
        <begin position="29"/>
        <end position="770"/>
    </location>
</feature>
<evidence type="ECO:0000313" key="7">
    <source>
        <dbReference type="Proteomes" id="UP000477779"/>
    </source>
</evidence>
<reference evidence="4 7" key="2">
    <citation type="submission" date="2020-02" db="EMBL/GenBank/DDBJ databases">
        <title>WGS of Micromonospora spp. isolated from hot spring.</title>
        <authorList>
            <person name="Thawai C."/>
        </authorList>
    </citation>
    <scope>NUCLEOTIDE SEQUENCE [LARGE SCALE GENOMIC DNA]</scope>
    <source>
        <strain evidence="4 7">TMS7</strain>
    </source>
</reference>
<dbReference type="GO" id="GO:0051015">
    <property type="term" value="F:actin filament binding"/>
    <property type="evidence" value="ECO:0007669"/>
    <property type="project" value="InterPro"/>
</dbReference>
<dbReference type="InterPro" id="IPR000601">
    <property type="entry name" value="PKD_dom"/>
</dbReference>
<dbReference type="AlphaFoldDB" id="A0AAJ3DHG7"/>
<dbReference type="SMART" id="SM00089">
    <property type="entry name" value="PKD"/>
    <property type="match status" value="1"/>
</dbReference>
<evidence type="ECO:0000313" key="6">
    <source>
        <dbReference type="Proteomes" id="UP000402241"/>
    </source>
</evidence>
<dbReference type="GO" id="GO:0016477">
    <property type="term" value="P:cell migration"/>
    <property type="evidence" value="ECO:0007669"/>
    <property type="project" value="TreeGrafter"/>
</dbReference>
<dbReference type="SUPFAM" id="SSF49299">
    <property type="entry name" value="PKD domain"/>
    <property type="match status" value="1"/>
</dbReference>
<dbReference type="InterPro" id="IPR013783">
    <property type="entry name" value="Ig-like_fold"/>
</dbReference>
<dbReference type="Proteomes" id="UP000402241">
    <property type="component" value="Chromosome"/>
</dbReference>
<dbReference type="InterPro" id="IPR035986">
    <property type="entry name" value="PKD_dom_sf"/>
</dbReference>
<dbReference type="RefSeq" id="WP_154229428.1">
    <property type="nucleotide sequence ID" value="NZ_CP045309.1"/>
</dbReference>
<dbReference type="GO" id="GO:0015629">
    <property type="term" value="C:actin cytoskeleton"/>
    <property type="evidence" value="ECO:0007669"/>
    <property type="project" value="TreeGrafter"/>
</dbReference>
<dbReference type="CDD" id="cd00257">
    <property type="entry name" value="beta-trefoil_FSCN-like"/>
    <property type="match status" value="2"/>
</dbReference>
<dbReference type="Pfam" id="PF18911">
    <property type="entry name" value="PKD_4"/>
    <property type="match status" value="1"/>
</dbReference>
<dbReference type="InterPro" id="IPR022409">
    <property type="entry name" value="PKD/Chitinase_dom"/>
</dbReference>
<proteinExistence type="predicted"/>
<organism evidence="4 7">
    <name type="scientific">Micromonospora terminaliae</name>
    <dbReference type="NCBI Taxonomy" id="1914461"/>
    <lineage>
        <taxon>Bacteria</taxon>
        <taxon>Bacillati</taxon>
        <taxon>Actinomycetota</taxon>
        <taxon>Actinomycetes</taxon>
        <taxon>Micromonosporales</taxon>
        <taxon>Micromonosporaceae</taxon>
        <taxon>Micromonospora</taxon>
    </lineage>
</organism>
<dbReference type="Gene3D" id="2.60.40.10">
    <property type="entry name" value="Immunoglobulins"/>
    <property type="match status" value="1"/>
</dbReference>
<dbReference type="InterPro" id="IPR011050">
    <property type="entry name" value="Pectin_lyase_fold/virulence"/>
</dbReference>
<dbReference type="Pfam" id="PF13229">
    <property type="entry name" value="Beta_helix"/>
    <property type="match status" value="1"/>
</dbReference>
<dbReference type="PANTHER" id="PTHR10551:SF9">
    <property type="entry name" value="FASCIN-2"/>
    <property type="match status" value="1"/>
</dbReference>
<dbReference type="InterPro" id="IPR012334">
    <property type="entry name" value="Pectin_lyas_fold"/>
</dbReference>
<accession>A0AAJ3DHG7</accession>
<keyword evidence="2" id="KW-0732">Signal</keyword>
<dbReference type="EMBL" id="JAAHBZ010000001">
    <property type="protein sequence ID" value="NES26071.1"/>
    <property type="molecule type" value="Genomic_DNA"/>
</dbReference>
<sequence>MRTASLAGLTALALAGGTSLATAAPAQAADGTLYVRQLSSACSDTGPGTLAQPFCSIRPAAAKVTAGQTVDIGVGTYPERVTIASSGTPDSPIHVQGSTTNGTVTLSGATAGVVIDGQHDITISNLRVEGASSEPGLDLRASSAITTSGVNVLMATGASTPAVRLSAVTASFLKQSTVAAPTAVAGLTMDAATRGVTVVNSIVASSLKYDSVANSQGIQVHGSANTIINSQVSGFTGTAIAIEPGAADNVVVNNVINSGAGLGIRNSGATGTAITNNTVQSRCLDGIRVDGNSTRVSVQNNVLRMNGYFGRTNCDPSATGGLELGVYGDAVKDTVVDYNNAYHGTDPAPVMYAWNTPLTMDQFRTASGQATHDLNTGAVTDNYDSANSAAPGYQATDRLGAARGDDPTVPNTGAGPVTYADRGSTEYIRPPGAAFTVGLDLGTSTVKLDASASKPGFVPISEYQFDFGDGTLVTQATPVASHRYTSTGTYTVSVKVSGSDGRSSTGTQSVTVARRTGTIALLAMSGLRYVGAATADSRLIADQAAPGASTQFDLADIGTGRVALFSRATGRYVTSSSSLIPNGTSVDTTGWFRLLVNTDGTISLRALGDTYLSAPSTTAPLTATATTIGAREKFYRVNVADANRSVKAGANSRYVTAESGGARPLIANRTSVGAWERFDLVDLGNGRIAVFARANNRFVCADGTGTKPLIANRLSAGAWETFTLVRNTDGTVSLKAAVNNRYVTADSAGAKPLIANRTAIGPWEKFTLGG</sequence>
<dbReference type="SUPFAM" id="SSF51126">
    <property type="entry name" value="Pectin lyase-like"/>
    <property type="match status" value="1"/>
</dbReference>
<evidence type="ECO:0000259" key="3">
    <source>
        <dbReference type="PROSITE" id="PS50093"/>
    </source>
</evidence>
<keyword evidence="6" id="KW-1185">Reference proteome</keyword>
<dbReference type="GO" id="GO:0005737">
    <property type="term" value="C:cytoplasm"/>
    <property type="evidence" value="ECO:0007669"/>
    <property type="project" value="TreeGrafter"/>
</dbReference>
<dbReference type="PROSITE" id="PS50093">
    <property type="entry name" value="PKD"/>
    <property type="match status" value="1"/>
</dbReference>